<dbReference type="HAMAP" id="MF_00303">
    <property type="entry name" value="Trigger_factor_Tig"/>
    <property type="match status" value="1"/>
</dbReference>
<evidence type="ECO:0000259" key="14">
    <source>
        <dbReference type="PROSITE" id="PS50059"/>
    </source>
</evidence>
<dbReference type="OrthoDB" id="9767721at2"/>
<evidence type="ECO:0000256" key="12">
    <source>
        <dbReference type="PROSITE-ProRule" id="PRU00277"/>
    </source>
</evidence>
<evidence type="ECO:0000256" key="8">
    <source>
        <dbReference type="ARBA" id="ARBA00023235"/>
    </source>
</evidence>
<keyword evidence="11" id="KW-0963">Cytoplasm</keyword>
<dbReference type="SUPFAM" id="SSF102735">
    <property type="entry name" value="Trigger factor ribosome-binding domain"/>
    <property type="match status" value="1"/>
</dbReference>
<evidence type="ECO:0000256" key="9">
    <source>
        <dbReference type="ARBA" id="ARBA00023306"/>
    </source>
</evidence>
<dbReference type="GO" id="GO:0051083">
    <property type="term" value="P:'de novo' cotranslational protein folding"/>
    <property type="evidence" value="ECO:0007669"/>
    <property type="project" value="TreeGrafter"/>
</dbReference>
<dbReference type="GO" id="GO:0043335">
    <property type="term" value="P:protein unfolding"/>
    <property type="evidence" value="ECO:0007669"/>
    <property type="project" value="TreeGrafter"/>
</dbReference>
<dbReference type="Gene3D" id="3.30.70.1050">
    <property type="entry name" value="Trigger factor ribosome-binding domain"/>
    <property type="match status" value="1"/>
</dbReference>
<comment type="similarity">
    <text evidence="2 11 13">Belongs to the FKBP-type PPIase family. Tig subfamily.</text>
</comment>
<dbReference type="InterPro" id="IPR008881">
    <property type="entry name" value="Trigger_fac_ribosome-bd_bac"/>
</dbReference>
<dbReference type="SUPFAM" id="SSF109998">
    <property type="entry name" value="Triger factor/SurA peptide-binding domain-like"/>
    <property type="match status" value="1"/>
</dbReference>
<dbReference type="AlphaFoldDB" id="A0A1Y1SDA4"/>
<feature type="domain" description="PPIase FKBP-type" evidence="14">
    <location>
        <begin position="161"/>
        <end position="246"/>
    </location>
</feature>
<dbReference type="Gene3D" id="3.10.50.40">
    <property type="match status" value="1"/>
</dbReference>
<dbReference type="InterPro" id="IPR037041">
    <property type="entry name" value="Trigger_fac_C_sf"/>
</dbReference>
<dbReference type="PANTHER" id="PTHR30560:SF3">
    <property type="entry name" value="TRIGGER FACTOR-LIKE PROTEIN TIG, CHLOROPLASTIC"/>
    <property type="match status" value="1"/>
</dbReference>
<gene>
    <name evidence="11 15" type="primary">tig</name>
    <name evidence="15" type="ORF">ATO7_07972</name>
</gene>
<dbReference type="GO" id="GO:0044183">
    <property type="term" value="F:protein folding chaperone"/>
    <property type="evidence" value="ECO:0007669"/>
    <property type="project" value="TreeGrafter"/>
</dbReference>
<evidence type="ECO:0000256" key="11">
    <source>
        <dbReference type="HAMAP-Rule" id="MF_00303"/>
    </source>
</evidence>
<keyword evidence="8 11" id="KW-0413">Isomerase</keyword>
<dbReference type="Proteomes" id="UP000192342">
    <property type="component" value="Unassembled WGS sequence"/>
</dbReference>
<dbReference type="InterPro" id="IPR027304">
    <property type="entry name" value="Trigger_fact/SurA_dom_sf"/>
</dbReference>
<dbReference type="NCBIfam" id="TIGR00115">
    <property type="entry name" value="tig"/>
    <property type="match status" value="1"/>
</dbReference>
<dbReference type="InterPro" id="IPR001179">
    <property type="entry name" value="PPIase_FKBP_dom"/>
</dbReference>
<dbReference type="PIRSF" id="PIRSF003095">
    <property type="entry name" value="Trigger_factor"/>
    <property type="match status" value="1"/>
</dbReference>
<evidence type="ECO:0000256" key="10">
    <source>
        <dbReference type="ARBA" id="ARBA00029986"/>
    </source>
</evidence>
<dbReference type="GO" id="GO:0051301">
    <property type="term" value="P:cell division"/>
    <property type="evidence" value="ECO:0007669"/>
    <property type="project" value="UniProtKB-KW"/>
</dbReference>
<evidence type="ECO:0000256" key="2">
    <source>
        <dbReference type="ARBA" id="ARBA00005464"/>
    </source>
</evidence>
<comment type="subcellular location">
    <subcellularLocation>
        <location evidence="11">Cytoplasm</location>
    </subcellularLocation>
    <text evidence="11">About half TF is bound to the ribosome near the polypeptide exit tunnel while the other half is free in the cytoplasm.</text>
</comment>
<keyword evidence="9 11" id="KW-0131">Cell cycle</keyword>
<dbReference type="EC" id="5.2.1.8" evidence="3 11"/>
<evidence type="ECO:0000256" key="4">
    <source>
        <dbReference type="ARBA" id="ARBA00016902"/>
    </source>
</evidence>
<evidence type="ECO:0000256" key="6">
    <source>
        <dbReference type="ARBA" id="ARBA00023110"/>
    </source>
</evidence>
<dbReference type="FunFam" id="3.10.50.40:FF:000001">
    <property type="entry name" value="Trigger factor"/>
    <property type="match status" value="1"/>
</dbReference>
<accession>A0A1Y1SDA4</accession>
<keyword evidence="5 11" id="KW-0132">Cell division</keyword>
<dbReference type="STRING" id="1317117.ATO7_07972"/>
<dbReference type="GO" id="GO:0043022">
    <property type="term" value="F:ribosome binding"/>
    <property type="evidence" value="ECO:0007669"/>
    <property type="project" value="TreeGrafter"/>
</dbReference>
<sequence length="439" mass="48559">MQVSVEAAEGLERRMRVSIPAADYEQAVKKNLQKIGRHARVDGFRPGKVPAQVLEQRYGARARQDALSDLLEDSYPKALQESGVQPAGQPQIEFEAIDAGQDMAYVAVFDVYPEIELQGIDGMAVKEAETEIGDADIDSLLQKLREQRKTWVEKDGAAAEGDQVKIDFVGTIDGEAFEGGSGEDTDLELGSGRFLKEMEDGIVGMSAGEARDVPVTFPEDYHAENLKGKQASFAVTVKSVQASELPEVDAEFCKQFGLEDSDEAGLREKLRESMEQEKTQAVARYTKQQVLENILEANDILVPSGLVSQEIERMRQDAAQRFGQGQKSHDELHQLLPDALFEEQAKRRTALGLLIGEIIKKESLQVSDEQVEAKLGEIAGGFDDSDAAMAYYRQNPQFMQSLRAMVLEDQVVQHCLSKAKRESEKLSFEELTEKAPSQG</sequence>
<keyword evidence="16" id="KW-1185">Reference proteome</keyword>
<dbReference type="InterPro" id="IPR005215">
    <property type="entry name" value="Trig_fac"/>
</dbReference>
<name>A0A1Y1SDA4_9GAMM</name>
<dbReference type="InterPro" id="IPR008880">
    <property type="entry name" value="Trigger_fac_C"/>
</dbReference>
<organism evidence="15 16">
    <name type="scientific">Oceanococcus atlanticus</name>
    <dbReference type="NCBI Taxonomy" id="1317117"/>
    <lineage>
        <taxon>Bacteria</taxon>
        <taxon>Pseudomonadati</taxon>
        <taxon>Pseudomonadota</taxon>
        <taxon>Gammaproteobacteria</taxon>
        <taxon>Chromatiales</taxon>
        <taxon>Oceanococcaceae</taxon>
        <taxon>Oceanococcus</taxon>
    </lineage>
</organism>
<comment type="function">
    <text evidence="11">Involved in protein export. Acts as a chaperone by maintaining the newly synthesized protein in an open conformation. Functions as a peptidyl-prolyl cis-trans isomerase.</text>
</comment>
<dbReference type="SUPFAM" id="SSF54534">
    <property type="entry name" value="FKBP-like"/>
    <property type="match status" value="1"/>
</dbReference>
<dbReference type="Pfam" id="PF05698">
    <property type="entry name" value="Trigger_C"/>
    <property type="match status" value="1"/>
</dbReference>
<dbReference type="GO" id="GO:0015031">
    <property type="term" value="P:protein transport"/>
    <property type="evidence" value="ECO:0007669"/>
    <property type="project" value="UniProtKB-UniRule"/>
</dbReference>
<evidence type="ECO:0000256" key="1">
    <source>
        <dbReference type="ARBA" id="ARBA00000971"/>
    </source>
</evidence>
<dbReference type="InterPro" id="IPR046357">
    <property type="entry name" value="PPIase_dom_sf"/>
</dbReference>
<evidence type="ECO:0000256" key="5">
    <source>
        <dbReference type="ARBA" id="ARBA00022618"/>
    </source>
</evidence>
<comment type="catalytic activity">
    <reaction evidence="1 11 12">
        <text>[protein]-peptidylproline (omega=180) = [protein]-peptidylproline (omega=0)</text>
        <dbReference type="Rhea" id="RHEA:16237"/>
        <dbReference type="Rhea" id="RHEA-COMP:10747"/>
        <dbReference type="Rhea" id="RHEA-COMP:10748"/>
        <dbReference type="ChEBI" id="CHEBI:83833"/>
        <dbReference type="ChEBI" id="CHEBI:83834"/>
        <dbReference type="EC" id="5.2.1.8"/>
    </reaction>
</comment>
<proteinExistence type="inferred from homology"/>
<dbReference type="Pfam" id="PF00254">
    <property type="entry name" value="FKBP_C"/>
    <property type="match status" value="1"/>
</dbReference>
<dbReference type="EMBL" id="AQQV01000002">
    <property type="protein sequence ID" value="ORE86960.1"/>
    <property type="molecule type" value="Genomic_DNA"/>
</dbReference>
<dbReference type="PANTHER" id="PTHR30560">
    <property type="entry name" value="TRIGGER FACTOR CHAPERONE AND PEPTIDYL-PROLYL CIS/TRANS ISOMERASE"/>
    <property type="match status" value="1"/>
</dbReference>
<keyword evidence="7 11" id="KW-0143">Chaperone</keyword>
<comment type="caution">
    <text evidence="15">The sequence shown here is derived from an EMBL/GenBank/DDBJ whole genome shotgun (WGS) entry which is preliminary data.</text>
</comment>
<dbReference type="Gene3D" id="1.10.3120.10">
    <property type="entry name" value="Trigger factor, C-terminal domain"/>
    <property type="match status" value="1"/>
</dbReference>
<keyword evidence="6 11" id="KW-0697">Rotamase</keyword>
<evidence type="ECO:0000256" key="3">
    <source>
        <dbReference type="ARBA" id="ARBA00013194"/>
    </source>
</evidence>
<comment type="domain">
    <text evidence="11">Consists of 3 domains; the N-terminus binds the ribosome, the middle domain has PPIase activity, while the C-terminus has intrinsic chaperone activity on its own.</text>
</comment>
<dbReference type="RefSeq" id="WP_083561174.1">
    <property type="nucleotide sequence ID" value="NZ_AQQV01000002.1"/>
</dbReference>
<dbReference type="GO" id="GO:0003755">
    <property type="term" value="F:peptidyl-prolyl cis-trans isomerase activity"/>
    <property type="evidence" value="ECO:0007669"/>
    <property type="project" value="UniProtKB-UniRule"/>
</dbReference>
<dbReference type="InterPro" id="IPR036611">
    <property type="entry name" value="Trigger_fac_ribosome-bd_sf"/>
</dbReference>
<evidence type="ECO:0000313" key="16">
    <source>
        <dbReference type="Proteomes" id="UP000192342"/>
    </source>
</evidence>
<evidence type="ECO:0000313" key="15">
    <source>
        <dbReference type="EMBL" id="ORE86960.1"/>
    </source>
</evidence>
<dbReference type="GO" id="GO:0005737">
    <property type="term" value="C:cytoplasm"/>
    <property type="evidence" value="ECO:0007669"/>
    <property type="project" value="UniProtKB-SubCell"/>
</dbReference>
<evidence type="ECO:0000256" key="13">
    <source>
        <dbReference type="RuleBase" id="RU003914"/>
    </source>
</evidence>
<evidence type="ECO:0000256" key="7">
    <source>
        <dbReference type="ARBA" id="ARBA00023186"/>
    </source>
</evidence>
<dbReference type="Pfam" id="PF05697">
    <property type="entry name" value="Trigger_N"/>
    <property type="match status" value="1"/>
</dbReference>
<dbReference type="PROSITE" id="PS50059">
    <property type="entry name" value="FKBP_PPIASE"/>
    <property type="match status" value="1"/>
</dbReference>
<reference evidence="15 16" key="1">
    <citation type="submission" date="2013-04" db="EMBL/GenBank/DDBJ databases">
        <title>Oceanococcus atlanticus 22II-S10r2 Genome Sequencing.</title>
        <authorList>
            <person name="Lai Q."/>
            <person name="Li G."/>
            <person name="Shao Z."/>
        </authorList>
    </citation>
    <scope>NUCLEOTIDE SEQUENCE [LARGE SCALE GENOMIC DNA]</scope>
    <source>
        <strain evidence="15 16">22II-S10r2</strain>
    </source>
</reference>
<protein>
    <recommendedName>
        <fullName evidence="4 11">Trigger factor</fullName>
        <shortName evidence="11">TF</shortName>
        <ecNumber evidence="3 11">5.2.1.8</ecNumber>
    </recommendedName>
    <alternativeName>
        <fullName evidence="10 11">PPIase</fullName>
    </alternativeName>
</protein>